<dbReference type="EMBL" id="SNRW01022797">
    <property type="protein sequence ID" value="KAA6363529.1"/>
    <property type="molecule type" value="Genomic_DNA"/>
</dbReference>
<protein>
    <submittedName>
        <fullName evidence="1">Uncharacterized protein</fullName>
    </submittedName>
</protein>
<gene>
    <name evidence="1" type="ORF">EZS28_040945</name>
</gene>
<dbReference type="Proteomes" id="UP000324800">
    <property type="component" value="Unassembled WGS sequence"/>
</dbReference>
<organism evidence="1 2">
    <name type="scientific">Streblomastix strix</name>
    <dbReference type="NCBI Taxonomy" id="222440"/>
    <lineage>
        <taxon>Eukaryota</taxon>
        <taxon>Metamonada</taxon>
        <taxon>Preaxostyla</taxon>
        <taxon>Oxymonadida</taxon>
        <taxon>Streblomastigidae</taxon>
        <taxon>Streblomastix</taxon>
    </lineage>
</organism>
<sequence length="268" mass="29919">MNISGNTADKAGQSLYVASTELQKWCNQGTLGQYVKRNYSEALSNIDEYEGILVDQSELAKLTQEDILEQQYHLEYFWSEIVALTKVDVTINQSNTIKIDFNQAGQISITDSQFKNIAKIGNNVDGGALKILLEELFVPKSQIQMRKLNQHQHNSYNAMHKLEEDNIQQLIKEHLPQKIHAYLKKAKLIHEMGGGIYVDIDYSTSAQPSFMVKDALIQNCWAVTSFSSSVSTGYGGGTFVVVQGYVVPPLMSIGLKGMKIYGNVADNE</sequence>
<evidence type="ECO:0000313" key="2">
    <source>
        <dbReference type="Proteomes" id="UP000324800"/>
    </source>
</evidence>
<name>A0A5J4TZX8_9EUKA</name>
<comment type="caution">
    <text evidence="1">The sequence shown here is derived from an EMBL/GenBank/DDBJ whole genome shotgun (WGS) entry which is preliminary data.</text>
</comment>
<proteinExistence type="predicted"/>
<reference evidence="1 2" key="1">
    <citation type="submission" date="2019-03" db="EMBL/GenBank/DDBJ databases">
        <title>Single cell metagenomics reveals metabolic interactions within the superorganism composed of flagellate Streblomastix strix and complex community of Bacteroidetes bacteria on its surface.</title>
        <authorList>
            <person name="Treitli S.C."/>
            <person name="Kolisko M."/>
            <person name="Husnik F."/>
            <person name="Keeling P."/>
            <person name="Hampl V."/>
        </authorList>
    </citation>
    <scope>NUCLEOTIDE SEQUENCE [LARGE SCALE GENOMIC DNA]</scope>
    <source>
        <strain evidence="1">ST1C</strain>
    </source>
</reference>
<dbReference type="AlphaFoldDB" id="A0A5J4TZX8"/>
<evidence type="ECO:0000313" key="1">
    <source>
        <dbReference type="EMBL" id="KAA6363529.1"/>
    </source>
</evidence>
<accession>A0A5J4TZX8</accession>